<sequence>MRGRGTVIGHLRVSRLIDELGPIYKQSSKHGNKQATVEWIDIPKQLNRQFAVDASNQVWCGDIAHVWVPVSNALCMTTSIRSISRGS</sequence>
<organism evidence="1 2">
    <name type="scientific">Ralstonia psammae</name>
    <dbReference type="NCBI Taxonomy" id="3058598"/>
    <lineage>
        <taxon>Bacteria</taxon>
        <taxon>Pseudomonadati</taxon>
        <taxon>Pseudomonadota</taxon>
        <taxon>Betaproteobacteria</taxon>
        <taxon>Burkholderiales</taxon>
        <taxon>Burkholderiaceae</taxon>
        <taxon>Ralstonia</taxon>
    </lineage>
</organism>
<evidence type="ECO:0008006" key="3">
    <source>
        <dbReference type="Google" id="ProtNLM"/>
    </source>
</evidence>
<dbReference type="Proteomes" id="UP001189813">
    <property type="component" value="Unassembled WGS sequence"/>
</dbReference>
<name>A0ABM9JRE6_9RALS</name>
<evidence type="ECO:0000313" key="2">
    <source>
        <dbReference type="Proteomes" id="UP001189813"/>
    </source>
</evidence>
<reference evidence="1 2" key="1">
    <citation type="submission" date="2023-07" db="EMBL/GenBank/DDBJ databases">
        <authorList>
            <person name="Peeters C."/>
        </authorList>
    </citation>
    <scope>NUCLEOTIDE SEQUENCE [LARGE SCALE GENOMIC DNA]</scope>
    <source>
        <strain evidence="1 2">LMG 19083</strain>
    </source>
</reference>
<evidence type="ECO:0000313" key="1">
    <source>
        <dbReference type="EMBL" id="CAJ0801807.1"/>
    </source>
</evidence>
<comment type="caution">
    <text evidence="1">The sequence shown here is derived from an EMBL/GenBank/DDBJ whole genome shotgun (WGS) entry which is preliminary data.</text>
</comment>
<keyword evidence="2" id="KW-1185">Reference proteome</keyword>
<dbReference type="EMBL" id="CATZBU010000010">
    <property type="protein sequence ID" value="CAJ0801807.1"/>
    <property type="molecule type" value="Genomic_DNA"/>
</dbReference>
<proteinExistence type="predicted"/>
<protein>
    <recommendedName>
        <fullName evidence="3">Transposase</fullName>
    </recommendedName>
</protein>
<dbReference type="RefSeq" id="WP_316667481.1">
    <property type="nucleotide sequence ID" value="NZ_CATZBU010000010.1"/>
</dbReference>
<accession>A0ABM9JRE6</accession>
<gene>
    <name evidence="1" type="ORF">LMG19083_03637</name>
</gene>